<dbReference type="EMBL" id="JBCHKQ010000003">
    <property type="protein sequence ID" value="MEM5948496.1"/>
    <property type="molecule type" value="Genomic_DNA"/>
</dbReference>
<comment type="catalytic activity">
    <reaction evidence="4">
        <text>N(6)-carboxybiotinyl-L-lysyl-[protein] + acetyl-CoA = N(6)-biotinyl-L-lysyl-[protein] + malonyl-CoA</text>
        <dbReference type="Rhea" id="RHEA:54728"/>
        <dbReference type="Rhea" id="RHEA-COMP:10505"/>
        <dbReference type="Rhea" id="RHEA-COMP:10506"/>
        <dbReference type="ChEBI" id="CHEBI:57288"/>
        <dbReference type="ChEBI" id="CHEBI:57384"/>
        <dbReference type="ChEBI" id="CHEBI:83144"/>
        <dbReference type="ChEBI" id="CHEBI:83145"/>
        <dbReference type="EC" id="2.1.3.15"/>
    </reaction>
</comment>
<gene>
    <name evidence="4 6" type="primary">accD</name>
    <name evidence="6" type="ORF">WKV44_08050</name>
</gene>
<comment type="function">
    <text evidence="4">Component of the acetyl coenzyme A carboxylase (ACC) complex. Biotin carboxylase (BC) catalyzes the carboxylation of biotin on its carrier protein (BCCP) and then the CO(2) group is transferred by the transcarboxylase to acetyl-CoA to form malonyl-CoA.</text>
</comment>
<evidence type="ECO:0000256" key="2">
    <source>
        <dbReference type="ARBA" id="ARBA00022832"/>
    </source>
</evidence>
<evidence type="ECO:0000259" key="5">
    <source>
        <dbReference type="PROSITE" id="PS50980"/>
    </source>
</evidence>
<dbReference type="InterPro" id="IPR029045">
    <property type="entry name" value="ClpP/crotonase-like_dom_sf"/>
</dbReference>
<name>A0ABU9UDH6_9SPIR</name>
<dbReference type="Proteomes" id="UP001466331">
    <property type="component" value="Unassembled WGS sequence"/>
</dbReference>
<reference evidence="6 7" key="1">
    <citation type="submission" date="2024-03" db="EMBL/GenBank/DDBJ databases">
        <title>Ignisphaera cupida sp. nov., a hyperthermophilic hydrolytic archaeon from a hot spring of Kamchatka, and proposal of Ignisphaeraceae fam. nov.</title>
        <authorList>
            <person name="Podosokorskaya O.A."/>
            <person name="Elcheninov A.G."/>
            <person name="Maltseva A.I."/>
            <person name="Zayulina K.S."/>
            <person name="Novikov A."/>
            <person name="Merkel A.Y."/>
        </authorList>
    </citation>
    <scope>NUCLEOTIDE SEQUENCE [LARGE SCALE GENOMIC DNA]</scope>
    <source>
        <strain evidence="6 7">38H-sp</strain>
    </source>
</reference>
<keyword evidence="2 4" id="KW-0276">Fatty acid metabolism</keyword>
<dbReference type="InterPro" id="IPR034733">
    <property type="entry name" value="AcCoA_carboxyl_beta"/>
</dbReference>
<keyword evidence="3 4" id="KW-0275">Fatty acid biosynthesis</keyword>
<keyword evidence="4" id="KW-0963">Cytoplasm</keyword>
<protein>
    <recommendedName>
        <fullName evidence="4">Acetyl-coenzyme A carboxylase carboxyl transferase subunit beta</fullName>
        <shortName evidence="4">ACCase subunit beta</shortName>
        <shortName evidence="4">Acetyl-CoA carboxylase carboxyltransferase subunit beta</shortName>
        <ecNumber evidence="4">2.1.3.15</ecNumber>
    </recommendedName>
</protein>
<dbReference type="PANTHER" id="PTHR42995">
    <property type="entry name" value="ACETYL-COENZYME A CARBOXYLASE CARBOXYL TRANSFERASE SUBUNIT BETA, CHLOROPLASTIC"/>
    <property type="match status" value="1"/>
</dbReference>
<evidence type="ECO:0000256" key="4">
    <source>
        <dbReference type="HAMAP-Rule" id="MF_01395"/>
    </source>
</evidence>
<dbReference type="NCBIfam" id="TIGR00515">
    <property type="entry name" value="accD"/>
    <property type="match status" value="1"/>
</dbReference>
<evidence type="ECO:0000313" key="6">
    <source>
        <dbReference type="EMBL" id="MEM5948496.1"/>
    </source>
</evidence>
<dbReference type="PANTHER" id="PTHR42995:SF5">
    <property type="entry name" value="ACETYL-COENZYME A CARBOXYLASE CARBOXYL TRANSFERASE SUBUNIT BETA, CHLOROPLASTIC"/>
    <property type="match status" value="1"/>
</dbReference>
<keyword evidence="4" id="KW-0863">Zinc-finger</keyword>
<proteinExistence type="inferred from homology"/>
<feature type="binding site" evidence="4">
    <location>
        <position position="40"/>
    </location>
    <ligand>
        <name>Zn(2+)</name>
        <dbReference type="ChEBI" id="CHEBI:29105"/>
    </ligand>
</feature>
<keyword evidence="6" id="KW-0436">Ligase</keyword>
<evidence type="ECO:0000313" key="7">
    <source>
        <dbReference type="Proteomes" id="UP001466331"/>
    </source>
</evidence>
<keyword evidence="4" id="KW-0443">Lipid metabolism</keyword>
<keyword evidence="7" id="KW-1185">Reference proteome</keyword>
<comment type="pathway">
    <text evidence="4">Lipid metabolism; malonyl-CoA biosynthesis; malonyl-CoA from acetyl-CoA: step 1/1.</text>
</comment>
<feature type="zinc finger region" description="C4-type" evidence="4">
    <location>
        <begin position="40"/>
        <end position="62"/>
    </location>
</feature>
<keyword evidence="1 4" id="KW-0808">Transferase</keyword>
<feature type="domain" description="CoA carboxyltransferase N-terminal" evidence="5">
    <location>
        <begin position="36"/>
        <end position="295"/>
    </location>
</feature>
<comment type="subcellular location">
    <subcellularLocation>
        <location evidence="4">Cytoplasm</location>
    </subcellularLocation>
</comment>
<feature type="binding site" evidence="4">
    <location>
        <position position="62"/>
    </location>
    <ligand>
        <name>Zn(2+)</name>
        <dbReference type="ChEBI" id="CHEBI:29105"/>
    </ligand>
</feature>
<keyword evidence="4" id="KW-0547">Nucleotide-binding</keyword>
<comment type="subunit">
    <text evidence="4">Acetyl-CoA carboxylase is a heterohexamer composed of biotin carboxyl carrier protein (AccB), biotin carboxylase (AccC) and two subunits each of ACCase subunit alpha (AccA) and ACCase subunit beta (AccD).</text>
</comment>
<keyword evidence="4" id="KW-0067">ATP-binding</keyword>
<dbReference type="Gene3D" id="3.90.226.10">
    <property type="entry name" value="2-enoyl-CoA Hydratase, Chain A, domain 1"/>
    <property type="match status" value="1"/>
</dbReference>
<comment type="caution">
    <text evidence="6">The sequence shown here is derived from an EMBL/GenBank/DDBJ whole genome shotgun (WGS) entry which is preliminary data.</text>
</comment>
<accession>A0ABU9UDH6</accession>
<organism evidence="6 7">
    <name type="scientific">Rarispira pelagica</name>
    <dbReference type="NCBI Taxonomy" id="3141764"/>
    <lineage>
        <taxon>Bacteria</taxon>
        <taxon>Pseudomonadati</taxon>
        <taxon>Spirochaetota</taxon>
        <taxon>Spirochaetia</taxon>
        <taxon>Winmispirales</taxon>
        <taxon>Winmispiraceae</taxon>
        <taxon>Rarispira</taxon>
    </lineage>
</organism>
<feature type="binding site" evidence="4">
    <location>
        <position position="59"/>
    </location>
    <ligand>
        <name>Zn(2+)</name>
        <dbReference type="ChEBI" id="CHEBI:29105"/>
    </ligand>
</feature>
<comment type="cofactor">
    <cofactor evidence="4">
        <name>Zn(2+)</name>
        <dbReference type="ChEBI" id="CHEBI:29105"/>
    </cofactor>
    <text evidence="4">Binds 1 zinc ion per subunit.</text>
</comment>
<dbReference type="InterPro" id="IPR011762">
    <property type="entry name" value="COA_CT_N"/>
</dbReference>
<dbReference type="GO" id="GO:0003989">
    <property type="term" value="F:acetyl-CoA carboxylase activity"/>
    <property type="evidence" value="ECO:0007669"/>
    <property type="project" value="UniProtKB-EC"/>
</dbReference>
<dbReference type="PRINTS" id="PR01070">
    <property type="entry name" value="ACCCTRFRASEB"/>
</dbReference>
<dbReference type="HAMAP" id="MF_01395">
    <property type="entry name" value="AcetylCoA_CT_beta"/>
    <property type="match status" value="1"/>
</dbReference>
<keyword evidence="4" id="KW-0479">Metal-binding</keyword>
<dbReference type="InterPro" id="IPR000438">
    <property type="entry name" value="Acetyl_CoA_COase_Trfase_b_su"/>
</dbReference>
<keyword evidence="4" id="KW-0444">Lipid biosynthesis</keyword>
<feature type="binding site" evidence="4">
    <location>
        <position position="43"/>
    </location>
    <ligand>
        <name>Zn(2+)</name>
        <dbReference type="ChEBI" id="CHEBI:29105"/>
    </ligand>
</feature>
<keyword evidence="4" id="KW-0862">Zinc</keyword>
<dbReference type="Pfam" id="PF01039">
    <property type="entry name" value="Carboxyl_trans"/>
    <property type="match status" value="1"/>
</dbReference>
<sequence length="295" mass="32337">MSLSDTLKKLLGGVNSAYRPELKTDLGISARRFVEKKHQCPVCQTHLESWQLTETRYVCPTCDHHFRLNAWERIHFLADEGSFKETDSDIRSKDPLGFPGYADKIKSAMEKTGLNEAVVNGIAKIEGRDLVMSVMSFSFIGGSMGSVVGEKVTRAMLRGIEQRLPVLVVTASGGARMHEGIFSLMQMAKTSHAAALMEKEGIPLFILLTDPTTGGVTASFAMLGDVILAEPNALIGFAGPRVIEGTIKQKLPEGFQRAAFQQEKGFVDAVVHRSKLRSTLAFLIDTHSISQKGWL</sequence>
<evidence type="ECO:0000256" key="1">
    <source>
        <dbReference type="ARBA" id="ARBA00022679"/>
    </source>
</evidence>
<dbReference type="SUPFAM" id="SSF52096">
    <property type="entry name" value="ClpP/crotonase"/>
    <property type="match status" value="1"/>
</dbReference>
<dbReference type="PROSITE" id="PS50980">
    <property type="entry name" value="COA_CT_NTER"/>
    <property type="match status" value="1"/>
</dbReference>
<comment type="similarity">
    <text evidence="4">Belongs to the AccD/PCCB family.</text>
</comment>
<evidence type="ECO:0000256" key="3">
    <source>
        <dbReference type="ARBA" id="ARBA00023160"/>
    </source>
</evidence>
<dbReference type="EC" id="2.1.3.15" evidence="4"/>